<evidence type="ECO:0000256" key="3">
    <source>
        <dbReference type="ARBA" id="ARBA00022618"/>
    </source>
</evidence>
<dbReference type="PANTHER" id="PTHR43024">
    <property type="entry name" value="UDP-N-ACETYLMURAMOYL-TRIPEPTIDE--D-ALANYL-D-ALANINE LIGASE"/>
    <property type="match status" value="1"/>
</dbReference>
<dbReference type="SUPFAM" id="SSF63418">
    <property type="entry name" value="MurE/MurF N-terminal domain"/>
    <property type="match status" value="1"/>
</dbReference>
<dbReference type="InterPro" id="IPR000713">
    <property type="entry name" value="Mur_ligase_N"/>
</dbReference>
<keyword evidence="1 10" id="KW-0963">Cytoplasm</keyword>
<dbReference type="InterPro" id="IPR005863">
    <property type="entry name" value="UDP-N-AcMur_synth"/>
</dbReference>
<comment type="subcellular location">
    <subcellularLocation>
        <location evidence="10 11">Cytoplasm</location>
    </subcellularLocation>
</comment>
<keyword evidence="5 10" id="KW-0067">ATP-binding</keyword>
<sequence length="434" mass="44534">MYSTDTRTLQPGDTYVAIRGERFDGHDFVPQAVAGGAAAVVVERDVDVPEGVEVVRVESALDHLTSLAHQKMAESGAAVVGITGSVGKTTTKNAAIAVLRERFEVVAAEGNLNTPLGLALTVLNRTFAADSVAVLEMGARIPGDIAELCRLFPPTVSVVTAVQGVHLETLGSLEGVAREKGAIVRALGPEGTAVLNADDARVRAMADGLAARVLLYGAAPDADVGPDIVTATLPLLGEHALSTALAAAAVGRALGLDDAAINRGLAQIQPEKGRLVRLPGRGGSTIIDDTYNASPGATRSALGVLRDLDATRHVALLGDMLELGADEVEQHVVVLDAAREHADLVVAVGEIMGRAAELLNSAGPGGAVLTFATSTDLADALRAGRPFAPGAGDAVLVKGSQGARMERVAAALLDPDVDPADVLARQSVSWQQTE</sequence>
<keyword evidence="7 10" id="KW-0573">Peptidoglycan synthesis</keyword>
<evidence type="ECO:0000256" key="11">
    <source>
        <dbReference type="RuleBase" id="RU004136"/>
    </source>
</evidence>
<keyword evidence="2 10" id="KW-0436">Ligase</keyword>
<keyword evidence="16" id="KW-1185">Reference proteome</keyword>
<evidence type="ECO:0000256" key="7">
    <source>
        <dbReference type="ARBA" id="ARBA00022984"/>
    </source>
</evidence>
<dbReference type="EMBL" id="JAVRHT010000001">
    <property type="protein sequence ID" value="MDT0630275.1"/>
    <property type="molecule type" value="Genomic_DNA"/>
</dbReference>
<dbReference type="EC" id="6.3.2.10" evidence="10 11"/>
<evidence type="ECO:0000259" key="13">
    <source>
        <dbReference type="Pfam" id="PF02875"/>
    </source>
</evidence>
<dbReference type="Proteomes" id="UP001267426">
    <property type="component" value="Unassembled WGS sequence"/>
</dbReference>
<evidence type="ECO:0000256" key="2">
    <source>
        <dbReference type="ARBA" id="ARBA00022598"/>
    </source>
</evidence>
<keyword evidence="6 10" id="KW-0133">Cell shape</keyword>
<feature type="domain" description="Mur ligase N-terminal catalytic" evidence="12">
    <location>
        <begin position="3"/>
        <end position="57"/>
    </location>
</feature>
<evidence type="ECO:0000256" key="10">
    <source>
        <dbReference type="HAMAP-Rule" id="MF_02019"/>
    </source>
</evidence>
<organism evidence="15 16">
    <name type="scientific">Rubrivirga litoralis</name>
    <dbReference type="NCBI Taxonomy" id="3075598"/>
    <lineage>
        <taxon>Bacteria</taxon>
        <taxon>Pseudomonadati</taxon>
        <taxon>Rhodothermota</taxon>
        <taxon>Rhodothermia</taxon>
        <taxon>Rhodothermales</taxon>
        <taxon>Rubricoccaceae</taxon>
        <taxon>Rubrivirga</taxon>
    </lineage>
</organism>
<keyword evidence="9 10" id="KW-0961">Cell wall biogenesis/degradation</keyword>
<keyword evidence="3 10" id="KW-0132">Cell division</keyword>
<dbReference type="RefSeq" id="WP_311661270.1">
    <property type="nucleotide sequence ID" value="NZ_JAVRHT010000001.1"/>
</dbReference>
<accession>A0ABU3BM07</accession>
<comment type="function">
    <text evidence="10 11">Involved in cell wall formation. Catalyzes the final step in the synthesis of UDP-N-acetylmuramoyl-pentapeptide, the precursor of murein.</text>
</comment>
<evidence type="ECO:0000256" key="6">
    <source>
        <dbReference type="ARBA" id="ARBA00022960"/>
    </source>
</evidence>
<dbReference type="PANTHER" id="PTHR43024:SF1">
    <property type="entry name" value="UDP-N-ACETYLMURAMOYL-TRIPEPTIDE--D-ALANYL-D-ALANINE LIGASE"/>
    <property type="match status" value="1"/>
</dbReference>
<dbReference type="InterPro" id="IPR036565">
    <property type="entry name" value="Mur-like_cat_sf"/>
</dbReference>
<reference evidence="15 16" key="1">
    <citation type="submission" date="2023-09" db="EMBL/GenBank/DDBJ databases">
        <authorList>
            <person name="Rey-Velasco X."/>
        </authorList>
    </citation>
    <scope>NUCLEOTIDE SEQUENCE [LARGE SCALE GENOMIC DNA]</scope>
    <source>
        <strain evidence="15 16">F394</strain>
    </source>
</reference>
<dbReference type="SUPFAM" id="SSF53244">
    <property type="entry name" value="MurD-like peptide ligases, peptide-binding domain"/>
    <property type="match status" value="1"/>
</dbReference>
<feature type="domain" description="Mur ligase C-terminal" evidence="13">
    <location>
        <begin position="273"/>
        <end position="400"/>
    </location>
</feature>
<dbReference type="InterPro" id="IPR035911">
    <property type="entry name" value="MurE/MurF_N"/>
</dbReference>
<comment type="similarity">
    <text evidence="10">Belongs to the MurCDEF family. MurF subfamily.</text>
</comment>
<dbReference type="Pfam" id="PF08245">
    <property type="entry name" value="Mur_ligase_M"/>
    <property type="match status" value="1"/>
</dbReference>
<keyword evidence="4 10" id="KW-0547">Nucleotide-binding</keyword>
<comment type="catalytic activity">
    <reaction evidence="10 11">
        <text>D-alanyl-D-alanine + UDP-N-acetyl-alpha-D-muramoyl-L-alanyl-gamma-D-glutamyl-meso-2,6-diaminopimelate + ATP = UDP-N-acetyl-alpha-D-muramoyl-L-alanyl-gamma-D-glutamyl-meso-2,6-diaminopimeloyl-D-alanyl-D-alanine + ADP + phosphate + H(+)</text>
        <dbReference type="Rhea" id="RHEA:28374"/>
        <dbReference type="ChEBI" id="CHEBI:15378"/>
        <dbReference type="ChEBI" id="CHEBI:30616"/>
        <dbReference type="ChEBI" id="CHEBI:43474"/>
        <dbReference type="ChEBI" id="CHEBI:57822"/>
        <dbReference type="ChEBI" id="CHEBI:61386"/>
        <dbReference type="ChEBI" id="CHEBI:83905"/>
        <dbReference type="ChEBI" id="CHEBI:456216"/>
        <dbReference type="EC" id="6.3.2.10"/>
    </reaction>
</comment>
<evidence type="ECO:0000259" key="12">
    <source>
        <dbReference type="Pfam" id="PF01225"/>
    </source>
</evidence>
<evidence type="ECO:0000259" key="14">
    <source>
        <dbReference type="Pfam" id="PF08245"/>
    </source>
</evidence>
<dbReference type="InterPro" id="IPR004101">
    <property type="entry name" value="Mur_ligase_C"/>
</dbReference>
<evidence type="ECO:0000313" key="15">
    <source>
        <dbReference type="EMBL" id="MDT0630275.1"/>
    </source>
</evidence>
<dbReference type="GO" id="GO:0047480">
    <property type="term" value="F:UDP-N-acetylmuramoyl-tripeptide-D-alanyl-D-alanine ligase activity"/>
    <property type="evidence" value="ECO:0007669"/>
    <property type="project" value="UniProtKB-EC"/>
</dbReference>
<name>A0ABU3BM07_9BACT</name>
<feature type="binding site" evidence="10">
    <location>
        <begin position="84"/>
        <end position="90"/>
    </location>
    <ligand>
        <name>ATP</name>
        <dbReference type="ChEBI" id="CHEBI:30616"/>
    </ligand>
</feature>
<protein>
    <recommendedName>
        <fullName evidence="10 11">UDP-N-acetylmuramoyl-tripeptide--D-alanyl-D-alanine ligase</fullName>
        <ecNumber evidence="10 11">6.3.2.10</ecNumber>
    </recommendedName>
    <alternativeName>
        <fullName evidence="10">D-alanyl-D-alanine-adding enzyme</fullName>
    </alternativeName>
</protein>
<gene>
    <name evidence="10 15" type="primary">murF</name>
    <name evidence="15" type="ORF">RM540_00805</name>
</gene>
<dbReference type="InterPro" id="IPR051046">
    <property type="entry name" value="MurCDEF_CellWall_CoF430Synth"/>
</dbReference>
<evidence type="ECO:0000256" key="4">
    <source>
        <dbReference type="ARBA" id="ARBA00022741"/>
    </source>
</evidence>
<feature type="domain" description="Mur ligase central" evidence="14">
    <location>
        <begin position="82"/>
        <end position="250"/>
    </location>
</feature>
<dbReference type="Gene3D" id="3.40.1390.10">
    <property type="entry name" value="MurE/MurF, N-terminal domain"/>
    <property type="match status" value="1"/>
</dbReference>
<dbReference type="Pfam" id="PF02875">
    <property type="entry name" value="Mur_ligase_C"/>
    <property type="match status" value="1"/>
</dbReference>
<dbReference type="SUPFAM" id="SSF53623">
    <property type="entry name" value="MurD-like peptide ligases, catalytic domain"/>
    <property type="match status" value="1"/>
</dbReference>
<dbReference type="InterPro" id="IPR013221">
    <property type="entry name" value="Mur_ligase_cen"/>
</dbReference>
<dbReference type="NCBIfam" id="TIGR01143">
    <property type="entry name" value="murF"/>
    <property type="match status" value="1"/>
</dbReference>
<evidence type="ECO:0000256" key="1">
    <source>
        <dbReference type="ARBA" id="ARBA00022490"/>
    </source>
</evidence>
<evidence type="ECO:0000256" key="5">
    <source>
        <dbReference type="ARBA" id="ARBA00022840"/>
    </source>
</evidence>
<comment type="caution">
    <text evidence="15">The sequence shown here is derived from an EMBL/GenBank/DDBJ whole genome shotgun (WGS) entry which is preliminary data.</text>
</comment>
<dbReference type="Pfam" id="PF01225">
    <property type="entry name" value="Mur_ligase"/>
    <property type="match status" value="1"/>
</dbReference>
<dbReference type="HAMAP" id="MF_02019">
    <property type="entry name" value="MurF"/>
    <property type="match status" value="1"/>
</dbReference>
<dbReference type="Gene3D" id="3.40.1190.10">
    <property type="entry name" value="Mur-like, catalytic domain"/>
    <property type="match status" value="1"/>
</dbReference>
<evidence type="ECO:0000256" key="9">
    <source>
        <dbReference type="ARBA" id="ARBA00023316"/>
    </source>
</evidence>
<evidence type="ECO:0000313" key="16">
    <source>
        <dbReference type="Proteomes" id="UP001267426"/>
    </source>
</evidence>
<keyword evidence="8 10" id="KW-0131">Cell cycle</keyword>
<dbReference type="InterPro" id="IPR036615">
    <property type="entry name" value="Mur_ligase_C_dom_sf"/>
</dbReference>
<proteinExistence type="inferred from homology"/>
<comment type="pathway">
    <text evidence="10 11">Cell wall biogenesis; peptidoglycan biosynthesis.</text>
</comment>
<evidence type="ECO:0000256" key="8">
    <source>
        <dbReference type="ARBA" id="ARBA00023306"/>
    </source>
</evidence>
<dbReference type="Gene3D" id="3.90.190.20">
    <property type="entry name" value="Mur ligase, C-terminal domain"/>
    <property type="match status" value="1"/>
</dbReference>